<dbReference type="InterPro" id="IPR006626">
    <property type="entry name" value="PbH1"/>
</dbReference>
<dbReference type="SMART" id="SM00710">
    <property type="entry name" value="PbH1"/>
    <property type="match status" value="6"/>
</dbReference>
<sequence>MYITLRRAGMMALIFILNFLSLSAKDYQASFFGIQSGSSALNTRSIQFGIDYISANGGGRLVFPEGKYLTGCIHFKSNVTLHLNKGAVLLGSTNPFDYDRQNTPFDHNFQTSLALILGLNQRNIGITGEGEIDGQGKELAAAVGELVKKGLVKDRSVNRPDEDNRPMIINFFGCEKVTVKNITLRNSACWVECYNKCKNVIIDSIRVESRAFWNNDGIDIVDCTDFKVTNSYFNCSDDGICLKSLDPDAANGNILIQNNSMTTDASGIKFGTASLGGFKNIRILNNKVFDTNRSAIALEAVDGAVIDNIEVDGLQGRNIGNAIFLRAGARKGARKGKVQNISIQNVDVEIRNERNPLKIMPGIVIGGLPDQIITNVKLKNIAIRSAGGAEKTAAKISTDNLKDIPEKADSYPEYNMFGELPSWGVFIRHARNVQVDGLSIAIAKADFRTAMVLDDTHQSGFKKLNVKEPQSKKKIFMANSSEIKL</sequence>
<evidence type="ECO:0000256" key="4">
    <source>
        <dbReference type="RuleBase" id="RU361169"/>
    </source>
</evidence>
<dbReference type="PANTHER" id="PTHR31339:SF9">
    <property type="entry name" value="PLASMIN AND FIBRONECTIN-BINDING PROTEIN A"/>
    <property type="match status" value="1"/>
</dbReference>
<dbReference type="PANTHER" id="PTHR31339">
    <property type="entry name" value="PECTIN LYASE-RELATED"/>
    <property type="match status" value="1"/>
</dbReference>
<evidence type="ECO:0000256" key="1">
    <source>
        <dbReference type="ARBA" id="ARBA00008834"/>
    </source>
</evidence>
<evidence type="ECO:0000313" key="5">
    <source>
        <dbReference type="EMBL" id="TCD05921.1"/>
    </source>
</evidence>
<dbReference type="EMBL" id="SJSN01000012">
    <property type="protein sequence ID" value="TCD05921.1"/>
    <property type="molecule type" value="Genomic_DNA"/>
</dbReference>
<keyword evidence="3 4" id="KW-0326">Glycosidase</keyword>
<evidence type="ECO:0000256" key="2">
    <source>
        <dbReference type="ARBA" id="ARBA00022801"/>
    </source>
</evidence>
<reference evidence="5 6" key="1">
    <citation type="submission" date="2019-02" db="EMBL/GenBank/DDBJ databases">
        <title>Pedobacter sp. RP-3-11 sp. nov., isolated from Arctic soil.</title>
        <authorList>
            <person name="Dahal R.H."/>
        </authorList>
    </citation>
    <scope>NUCLEOTIDE SEQUENCE [LARGE SCALE GENOMIC DNA]</scope>
    <source>
        <strain evidence="5 6">RP-3-11</strain>
    </source>
</reference>
<dbReference type="InterPro" id="IPR000743">
    <property type="entry name" value="Glyco_hydro_28"/>
</dbReference>
<dbReference type="Proteomes" id="UP000291485">
    <property type="component" value="Unassembled WGS sequence"/>
</dbReference>
<protein>
    <submittedName>
        <fullName evidence="5">Glycoside hydrolase</fullName>
    </submittedName>
</protein>
<dbReference type="AlphaFoldDB" id="A0A4R0NW55"/>
<comment type="similarity">
    <text evidence="1 4">Belongs to the glycosyl hydrolase 28 family.</text>
</comment>
<proteinExistence type="inferred from homology"/>
<name>A0A4R0NW55_9SPHI</name>
<evidence type="ECO:0000313" key="6">
    <source>
        <dbReference type="Proteomes" id="UP000291485"/>
    </source>
</evidence>
<dbReference type="GO" id="GO:0005975">
    <property type="term" value="P:carbohydrate metabolic process"/>
    <property type="evidence" value="ECO:0007669"/>
    <property type="project" value="InterPro"/>
</dbReference>
<dbReference type="Pfam" id="PF00295">
    <property type="entry name" value="Glyco_hydro_28"/>
    <property type="match status" value="1"/>
</dbReference>
<dbReference type="SUPFAM" id="SSF51126">
    <property type="entry name" value="Pectin lyase-like"/>
    <property type="match status" value="1"/>
</dbReference>
<comment type="caution">
    <text evidence="5">The sequence shown here is derived from an EMBL/GenBank/DDBJ whole genome shotgun (WGS) entry which is preliminary data.</text>
</comment>
<gene>
    <name evidence="5" type="ORF">EZ449_15800</name>
</gene>
<organism evidence="5 6">
    <name type="scientific">Pedobacter frigidisoli</name>
    <dbReference type="NCBI Taxonomy" id="2530455"/>
    <lineage>
        <taxon>Bacteria</taxon>
        <taxon>Pseudomonadati</taxon>
        <taxon>Bacteroidota</taxon>
        <taxon>Sphingobacteriia</taxon>
        <taxon>Sphingobacteriales</taxon>
        <taxon>Sphingobacteriaceae</taxon>
        <taxon>Pedobacter</taxon>
    </lineage>
</organism>
<accession>A0A4R0NW55</accession>
<evidence type="ECO:0000256" key="3">
    <source>
        <dbReference type="ARBA" id="ARBA00023295"/>
    </source>
</evidence>
<keyword evidence="2 4" id="KW-0378">Hydrolase</keyword>
<dbReference type="InterPro" id="IPR051801">
    <property type="entry name" value="GH28_Enzymes"/>
</dbReference>
<dbReference type="InterPro" id="IPR012334">
    <property type="entry name" value="Pectin_lyas_fold"/>
</dbReference>
<keyword evidence="6" id="KW-1185">Reference proteome</keyword>
<dbReference type="InterPro" id="IPR011050">
    <property type="entry name" value="Pectin_lyase_fold/virulence"/>
</dbReference>
<dbReference type="OrthoDB" id="9795222at2"/>
<dbReference type="Gene3D" id="2.160.20.10">
    <property type="entry name" value="Single-stranded right-handed beta-helix, Pectin lyase-like"/>
    <property type="match status" value="1"/>
</dbReference>
<dbReference type="GO" id="GO:0004650">
    <property type="term" value="F:polygalacturonase activity"/>
    <property type="evidence" value="ECO:0007669"/>
    <property type="project" value="InterPro"/>
</dbReference>